<evidence type="ECO:0000313" key="4">
    <source>
        <dbReference type="Proteomes" id="UP000023152"/>
    </source>
</evidence>
<dbReference type="GO" id="GO:0005634">
    <property type="term" value="C:nucleus"/>
    <property type="evidence" value="ECO:0007669"/>
    <property type="project" value="TreeGrafter"/>
</dbReference>
<keyword evidence="4" id="KW-1185">Reference proteome</keyword>
<sequence>LIDEISLAEDAVLEPSRTLFLAKKGGNQTEEIVANPLFRILSTMKIGGNFGKKELSPALRNRFTEIWVPSLVERDEDLLAIIKERARNQSELIHFAPLIIDFMKWIKSQNEIAVSLRNIVSWVDFMMHFGTKQSQSQANHKPWIQAYIDGAHLIFLDGLSIGTTIVAYTFLSFAETRHRFSASAIEGPVEPV</sequence>
<dbReference type="InterPro" id="IPR027417">
    <property type="entry name" value="P-loop_NTPase"/>
</dbReference>
<dbReference type="EMBL" id="ASPP01046082">
    <property type="protein sequence ID" value="ETN98673.1"/>
    <property type="molecule type" value="Genomic_DNA"/>
</dbReference>
<dbReference type="GO" id="GO:0000027">
    <property type="term" value="P:ribosomal large subunit assembly"/>
    <property type="evidence" value="ECO:0007669"/>
    <property type="project" value="TreeGrafter"/>
</dbReference>
<dbReference type="PANTHER" id="PTHR48103:SF2">
    <property type="entry name" value="MIDASIN"/>
    <property type="match status" value="1"/>
</dbReference>
<dbReference type="PANTHER" id="PTHR48103">
    <property type="entry name" value="MIDASIN-RELATED"/>
    <property type="match status" value="1"/>
</dbReference>
<evidence type="ECO:0000256" key="1">
    <source>
        <dbReference type="ARBA" id="ARBA00022741"/>
    </source>
</evidence>
<dbReference type="Gene3D" id="3.40.50.300">
    <property type="entry name" value="P-loop containing nucleotide triphosphate hydrolases"/>
    <property type="match status" value="1"/>
</dbReference>
<organism evidence="3 4">
    <name type="scientific">Reticulomyxa filosa</name>
    <dbReference type="NCBI Taxonomy" id="46433"/>
    <lineage>
        <taxon>Eukaryota</taxon>
        <taxon>Sar</taxon>
        <taxon>Rhizaria</taxon>
        <taxon>Retaria</taxon>
        <taxon>Foraminifera</taxon>
        <taxon>Monothalamids</taxon>
        <taxon>Reticulomyxidae</taxon>
        <taxon>Reticulomyxa</taxon>
    </lineage>
</organism>
<dbReference type="SUPFAM" id="SSF52540">
    <property type="entry name" value="P-loop containing nucleoside triphosphate hydrolases"/>
    <property type="match status" value="1"/>
</dbReference>
<dbReference type="GO" id="GO:0030687">
    <property type="term" value="C:preribosome, large subunit precursor"/>
    <property type="evidence" value="ECO:0007669"/>
    <property type="project" value="TreeGrafter"/>
</dbReference>
<dbReference type="Proteomes" id="UP000023152">
    <property type="component" value="Unassembled WGS sequence"/>
</dbReference>
<keyword evidence="2" id="KW-0067">ATP-binding</keyword>
<comment type="caution">
    <text evidence="3">The sequence shown here is derived from an EMBL/GenBank/DDBJ whole genome shotgun (WGS) entry which is preliminary data.</text>
</comment>
<reference evidence="3 4" key="1">
    <citation type="journal article" date="2013" name="Curr. Biol.">
        <title>The Genome of the Foraminiferan Reticulomyxa filosa.</title>
        <authorList>
            <person name="Glockner G."/>
            <person name="Hulsmann N."/>
            <person name="Schleicher M."/>
            <person name="Noegel A.A."/>
            <person name="Eichinger L."/>
            <person name="Gallinger C."/>
            <person name="Pawlowski J."/>
            <person name="Sierra R."/>
            <person name="Euteneuer U."/>
            <person name="Pillet L."/>
            <person name="Moustafa A."/>
            <person name="Platzer M."/>
            <person name="Groth M."/>
            <person name="Szafranski K."/>
            <person name="Schliwa M."/>
        </authorList>
    </citation>
    <scope>NUCLEOTIDE SEQUENCE [LARGE SCALE GENOMIC DNA]</scope>
</reference>
<feature type="non-terminal residue" evidence="3">
    <location>
        <position position="1"/>
    </location>
</feature>
<dbReference type="GO" id="GO:0000055">
    <property type="term" value="P:ribosomal large subunit export from nucleus"/>
    <property type="evidence" value="ECO:0007669"/>
    <property type="project" value="TreeGrafter"/>
</dbReference>
<keyword evidence="1" id="KW-0547">Nucleotide-binding</keyword>
<name>X6LAV8_RETFI</name>
<proteinExistence type="predicted"/>
<dbReference type="GO" id="GO:0005524">
    <property type="term" value="F:ATP binding"/>
    <property type="evidence" value="ECO:0007669"/>
    <property type="project" value="UniProtKB-KW"/>
</dbReference>
<evidence type="ECO:0000256" key="2">
    <source>
        <dbReference type="ARBA" id="ARBA00022840"/>
    </source>
</evidence>
<dbReference type="OrthoDB" id="5186at2759"/>
<protein>
    <submittedName>
        <fullName evidence="3">Type A von Willebrand factor domain-containing protein</fullName>
    </submittedName>
</protein>
<accession>X6LAV8</accession>
<dbReference type="AlphaFoldDB" id="X6LAV8"/>
<gene>
    <name evidence="3" type="ORF">RFI_38818</name>
</gene>
<evidence type="ECO:0000313" key="3">
    <source>
        <dbReference type="EMBL" id="ETN98673.1"/>
    </source>
</evidence>